<accession>A0ACA9MDG8</accession>
<name>A0ACA9MDG8_9GLOM</name>
<dbReference type="Proteomes" id="UP000789920">
    <property type="component" value="Unassembled WGS sequence"/>
</dbReference>
<protein>
    <submittedName>
        <fullName evidence="1">25685_t:CDS:1</fullName>
    </submittedName>
</protein>
<evidence type="ECO:0000313" key="2">
    <source>
        <dbReference type="Proteomes" id="UP000789920"/>
    </source>
</evidence>
<organism evidence="1 2">
    <name type="scientific">Racocetra persica</name>
    <dbReference type="NCBI Taxonomy" id="160502"/>
    <lineage>
        <taxon>Eukaryota</taxon>
        <taxon>Fungi</taxon>
        <taxon>Fungi incertae sedis</taxon>
        <taxon>Mucoromycota</taxon>
        <taxon>Glomeromycotina</taxon>
        <taxon>Glomeromycetes</taxon>
        <taxon>Diversisporales</taxon>
        <taxon>Gigasporaceae</taxon>
        <taxon>Racocetra</taxon>
    </lineage>
</organism>
<comment type="caution">
    <text evidence="1">The sequence shown here is derived from an EMBL/GenBank/DDBJ whole genome shotgun (WGS) entry which is preliminary data.</text>
</comment>
<reference evidence="1" key="1">
    <citation type="submission" date="2021-06" db="EMBL/GenBank/DDBJ databases">
        <authorList>
            <person name="Kallberg Y."/>
            <person name="Tangrot J."/>
            <person name="Rosling A."/>
        </authorList>
    </citation>
    <scope>NUCLEOTIDE SEQUENCE</scope>
    <source>
        <strain evidence="1">MA461A</strain>
    </source>
</reference>
<sequence length="743" mass="83674">MPNGITKSDVPFATLVSGESNCKRIGLVELDRESKVAIQGMEMDNKIIVFDGREENYRSKNRLIIIKIKLFMVNAQELLDITYTKQEKELTKKIDLSNQNLTGSLTIQDFPNLETIKCGNNNLTSLELINLPKLNYFHANNCQLNYIIIDNCPNITEFNSANNLLTSTEFHNNLNSEKLTHLSIHSNNFQEQDLSFLSKFSNLEKLFIDNHSQEKLHQNIYNRFTDENYPPHTNRQYYSEIIMNDKNVVGKLDLGGFRGLKKLICSDNQLTDLDLSDCPNLLELNCSNNEFTNTKFLQTIPDKGKLEVLIIEKNKNLTPQTLDFLTLFTNLHKLDLSDNEFIGSLKPLEKMKELRLIDISRTDIDSGLEYLPDNCRGLYCDPDAKKRESQLPASKIVELDTLQSPEQFSKFGYLSAVELSSTVTTVVGGALTLLDYATTGGVITLVAPLVGAGASQIKIGILKLTKDHKLDKVSEALEILNNRVNDFLDAYDKPGTSGERNGVIDLAELTSLEARQELAQDFSKERPEGGGSQLGDIVQALIKLEEEIRKYRQGFYYGVSEEEGSGTINKESEPIKPAEASNNQLPVREKPCFNIYSNAGAEGGARQAVFHFHLHVVPEREVEKYQEIEKSLQTKQGVIAENKQALAKLIDREQASDYGHVVISSKESDNDLNQIGGLSRSDNSELQIHLIPRYKSQGHAAKEEIPIPKEVLEVAERLRRADNEISQREENNLLQNQVEIPPK</sequence>
<proteinExistence type="predicted"/>
<gene>
    <name evidence="1" type="ORF">RPERSI_LOCUS5331</name>
</gene>
<keyword evidence="2" id="KW-1185">Reference proteome</keyword>
<evidence type="ECO:0000313" key="1">
    <source>
        <dbReference type="EMBL" id="CAG8585647.1"/>
    </source>
</evidence>
<feature type="non-terminal residue" evidence="1">
    <location>
        <position position="743"/>
    </location>
</feature>
<dbReference type="EMBL" id="CAJVQC010007918">
    <property type="protein sequence ID" value="CAG8585647.1"/>
    <property type="molecule type" value="Genomic_DNA"/>
</dbReference>